<dbReference type="Pfam" id="PF12710">
    <property type="entry name" value="HAD"/>
    <property type="match status" value="1"/>
</dbReference>
<dbReference type="InterPro" id="IPR036412">
    <property type="entry name" value="HAD-like_sf"/>
</dbReference>
<organism evidence="2 3">
    <name type="scientific">Providencia zhijiangensis</name>
    <dbReference type="NCBI Taxonomy" id="3053982"/>
    <lineage>
        <taxon>Bacteria</taxon>
        <taxon>Pseudomonadati</taxon>
        <taxon>Pseudomonadota</taxon>
        <taxon>Gammaproteobacteria</taxon>
        <taxon>Enterobacterales</taxon>
        <taxon>Morganellaceae</taxon>
        <taxon>Providencia</taxon>
    </lineage>
</organism>
<accession>A0ABZ0N163</accession>
<dbReference type="EMBL" id="CP135990">
    <property type="protein sequence ID" value="WPA92124.1"/>
    <property type="molecule type" value="Genomic_DNA"/>
</dbReference>
<reference evidence="2 3" key="1">
    <citation type="submission" date="2023-09" db="EMBL/GenBank/DDBJ databases">
        <title>Genomic Revisitation and Reclassification of the Genus Providencia.</title>
        <authorList>
            <person name="Dong X."/>
        </authorList>
    </citation>
    <scope>NUCLEOTIDE SEQUENCE [LARGE SCALE GENOMIC DNA]</scope>
    <source>
        <strain evidence="2 3">D4759</strain>
    </source>
</reference>
<evidence type="ECO:0000313" key="2">
    <source>
        <dbReference type="EMBL" id="WPA92124.1"/>
    </source>
</evidence>
<protein>
    <submittedName>
        <fullName evidence="2">Haloacid dehalogenase-like hydrolase</fullName>
    </submittedName>
</protein>
<dbReference type="Gene3D" id="3.40.50.1000">
    <property type="entry name" value="HAD superfamily/HAD-like"/>
    <property type="match status" value="1"/>
</dbReference>
<keyword evidence="1" id="KW-0479">Metal-binding</keyword>
<dbReference type="RefSeq" id="WP_286272332.1">
    <property type="nucleotide sequence ID" value="NZ_CP135990.1"/>
</dbReference>
<keyword evidence="3" id="KW-1185">Reference proteome</keyword>
<dbReference type="SUPFAM" id="SSF56784">
    <property type="entry name" value="HAD-like"/>
    <property type="match status" value="1"/>
</dbReference>
<dbReference type="Proteomes" id="UP001302443">
    <property type="component" value="Chromosome"/>
</dbReference>
<dbReference type="InterPro" id="IPR023214">
    <property type="entry name" value="HAD_sf"/>
</dbReference>
<gene>
    <name evidence="2" type="ORF">QS795_017030</name>
</gene>
<evidence type="ECO:0000313" key="3">
    <source>
        <dbReference type="Proteomes" id="UP001302443"/>
    </source>
</evidence>
<proteinExistence type="predicted"/>
<sequence>MRKILLLDICGTITKKNTTIDFIQSLGKDLHWSKVLYGRILWRLFKNDYLRRQYIKMLAGYSQDELSDLAEKYIENLELDDTILKYVSYLNSANFHLIFISATLDNITSALSKKFNANGIISSKLEYENSICTGKLSRDVLDMKEKHIESDIINPKNLTCLITDNYGDYALSKKCTITFAVSRSKKSDMYWLNKEVNLIKRHS</sequence>
<evidence type="ECO:0000256" key="1">
    <source>
        <dbReference type="ARBA" id="ARBA00022723"/>
    </source>
</evidence>
<name>A0ABZ0N163_9GAMM</name>